<dbReference type="Proteomes" id="UP001364156">
    <property type="component" value="Chromosome"/>
</dbReference>
<accession>A0ABZ2HIB9</accession>
<reference evidence="2 3" key="1">
    <citation type="submission" date="2023-10" db="EMBL/GenBank/DDBJ databases">
        <title>Roseovarius strain S88 nov., isolated from a marine algae.</title>
        <authorList>
            <person name="Lee M.W."/>
            <person name="Lee J.K."/>
            <person name="Kim J.M."/>
            <person name="Choi D.G."/>
            <person name="Baek J.H."/>
            <person name="Bayburt H."/>
            <person name="Jung J.J."/>
            <person name="Han D.M."/>
            <person name="Jeon C.O."/>
        </authorList>
    </citation>
    <scope>NUCLEOTIDE SEQUENCE [LARGE SCALE GENOMIC DNA]</scope>
    <source>
        <strain evidence="2 3">S88</strain>
    </source>
</reference>
<dbReference type="Pfam" id="PF00583">
    <property type="entry name" value="Acetyltransf_1"/>
    <property type="match status" value="1"/>
</dbReference>
<dbReference type="CDD" id="cd04301">
    <property type="entry name" value="NAT_SF"/>
    <property type="match status" value="1"/>
</dbReference>
<dbReference type="PROSITE" id="PS51186">
    <property type="entry name" value="GNAT"/>
    <property type="match status" value="1"/>
</dbReference>
<gene>
    <name evidence="2" type="ORF">RZ517_11405</name>
</gene>
<dbReference type="InterPro" id="IPR016181">
    <property type="entry name" value="Acyl_CoA_acyltransferase"/>
</dbReference>
<feature type="domain" description="N-acetyltransferase" evidence="1">
    <location>
        <begin position="4"/>
        <end position="167"/>
    </location>
</feature>
<dbReference type="Gene3D" id="3.40.630.30">
    <property type="match status" value="1"/>
</dbReference>
<dbReference type="RefSeq" id="WP_338548352.1">
    <property type="nucleotide sequence ID" value="NZ_CP146069.1"/>
</dbReference>
<sequence length="167" mass="18405">MTRIHLSQIETPDQINAARDLVREFFDFALTQDPDAGKAHAFDGLEDQLAALPGMFAPPSGGFLLATVGEAPAGCVAFFGHDAQICEVKRMYVRPEFHGLHLGEALISNLISMARAQGYQKIILDTFHTLKAAQHLYEKAGFTFVPPRIPLPPEHEGKVVFMEMTLT</sequence>
<evidence type="ECO:0000313" key="2">
    <source>
        <dbReference type="EMBL" id="WWR45408.1"/>
    </source>
</evidence>
<organism evidence="2 3">
    <name type="scientific">Roseovarius phycicola</name>
    <dbReference type="NCBI Taxonomy" id="3080976"/>
    <lineage>
        <taxon>Bacteria</taxon>
        <taxon>Pseudomonadati</taxon>
        <taxon>Pseudomonadota</taxon>
        <taxon>Alphaproteobacteria</taxon>
        <taxon>Rhodobacterales</taxon>
        <taxon>Roseobacteraceae</taxon>
        <taxon>Roseovarius</taxon>
    </lineage>
</organism>
<dbReference type="InterPro" id="IPR000182">
    <property type="entry name" value="GNAT_dom"/>
</dbReference>
<name>A0ABZ2HIB9_9RHOB</name>
<proteinExistence type="predicted"/>
<dbReference type="SUPFAM" id="SSF55729">
    <property type="entry name" value="Acyl-CoA N-acyltransferases (Nat)"/>
    <property type="match status" value="1"/>
</dbReference>
<protein>
    <submittedName>
        <fullName evidence="2">GNAT family N-acetyltransferase</fullName>
    </submittedName>
</protein>
<dbReference type="InterPro" id="IPR052777">
    <property type="entry name" value="Acetyltransferase_Enz"/>
</dbReference>
<dbReference type="PANTHER" id="PTHR43305">
    <property type="entry name" value="FAMILY N-ACETYLTRANSFERASE, PUTATIVE (AFU_ORTHOLOGUE AFUA_2G01380)-RELATED"/>
    <property type="match status" value="1"/>
</dbReference>
<evidence type="ECO:0000313" key="3">
    <source>
        <dbReference type="Proteomes" id="UP001364156"/>
    </source>
</evidence>
<evidence type="ECO:0000259" key="1">
    <source>
        <dbReference type="PROSITE" id="PS51186"/>
    </source>
</evidence>
<dbReference type="EMBL" id="CP146069">
    <property type="protein sequence ID" value="WWR45408.1"/>
    <property type="molecule type" value="Genomic_DNA"/>
</dbReference>
<dbReference type="PANTHER" id="PTHR43305:SF1">
    <property type="entry name" value="FAMILY N-ACETYLTRANSFERASE, PUTATIVE (AFU_ORTHOLOGUE AFUA_2G01380)-RELATED"/>
    <property type="match status" value="1"/>
</dbReference>
<keyword evidence="3" id="KW-1185">Reference proteome</keyword>